<organism evidence="3 4">
    <name type="scientific">Metarhizium robertsii</name>
    <dbReference type="NCBI Taxonomy" id="568076"/>
    <lineage>
        <taxon>Eukaryota</taxon>
        <taxon>Fungi</taxon>
        <taxon>Dikarya</taxon>
        <taxon>Ascomycota</taxon>
        <taxon>Pezizomycotina</taxon>
        <taxon>Sordariomycetes</taxon>
        <taxon>Hypocreomycetidae</taxon>
        <taxon>Hypocreales</taxon>
        <taxon>Clavicipitaceae</taxon>
        <taxon>Metarhizium</taxon>
    </lineage>
</organism>
<comment type="caution">
    <text evidence="3">The sequence shown here is derived from an EMBL/GenBank/DDBJ whole genome shotgun (WGS) entry which is preliminary data.</text>
</comment>
<accession>A0A014N560</accession>
<dbReference type="PANTHER" id="PTHR13379:SF0">
    <property type="entry name" value="UPF0415 PROTEIN C7ORF25"/>
    <property type="match status" value="1"/>
</dbReference>
<dbReference type="Pfam" id="PF07000">
    <property type="entry name" value="DUF1308"/>
    <property type="match status" value="1"/>
</dbReference>
<evidence type="ECO:0000256" key="1">
    <source>
        <dbReference type="SAM" id="MobiDB-lite"/>
    </source>
</evidence>
<protein>
    <submittedName>
        <fullName evidence="3">DUF1308 domain protein</fullName>
    </submittedName>
</protein>
<evidence type="ECO:0000259" key="2">
    <source>
        <dbReference type="Pfam" id="PF07000"/>
    </source>
</evidence>
<dbReference type="OrthoDB" id="441890at2759"/>
<name>A0A014N560_9HYPO</name>
<dbReference type="eggNOG" id="ENOG502RZS8">
    <property type="taxonomic scope" value="Eukaryota"/>
</dbReference>
<dbReference type="HOGENOM" id="CLU_033444_0_0_1"/>
<feature type="region of interest" description="Disordered" evidence="1">
    <location>
        <begin position="1"/>
        <end position="23"/>
    </location>
</feature>
<sequence length="538" mass="60447">MTANSKERLASRDGIQSAENASNASTELKSRLLEVATATLSASHGYIPEIEEFGKTLNARSKRPSSSGLPTFLRQLRKNQAILEDMVQNSLHSQLPDDALRQLGRKLEICAVNISHGSLHWSVLKRCRSLVSINQAFQGSDRDMRKREVEKMCLTGREKEAAHRTIKAQAKVEAHVVQGGAEWLVVHTLQPDRLARQMTDSGWGWGEHNVGDAVDEQEWEDVMLAKQVKRLVAAARINRHEYRIPRLKIVMPNIGKENNDINVLFEQLGRIDPGVEIIVEGRDGEFLKTPPPELDVAIRNLLGHEFDGLTDTLNMDHTILIDLISDITHFRLEPKPWQEETTRAQIEEEMEHDGAMVKALYPIIENRTLVCTREAAEHFHDVLATVGTSSEKERGNLLVPFAQFYRDQSEAALRSRFEELSAHALPSTVQIPIKVVDECWTWPEIEQAASSSRLPAMAIDVARHSGFKSSKLSIFMYGWASGNVTLTSNKEIKGNIKTMVETHRRGDDDYGPSIWRLDVTRNLLAKSSSPRGHDGEGM</sequence>
<dbReference type="Proteomes" id="UP000030151">
    <property type="component" value="Unassembled WGS sequence"/>
</dbReference>
<dbReference type="EMBL" id="JELW01000008">
    <property type="protein sequence ID" value="EXV01357.1"/>
    <property type="molecule type" value="Genomic_DNA"/>
</dbReference>
<dbReference type="InterPro" id="IPR010733">
    <property type="entry name" value="DUF1308"/>
</dbReference>
<evidence type="ECO:0000313" key="3">
    <source>
        <dbReference type="EMBL" id="EXV01357.1"/>
    </source>
</evidence>
<dbReference type="PANTHER" id="PTHR13379">
    <property type="entry name" value="UNCHARACTERIZED DUF1308"/>
    <property type="match status" value="1"/>
</dbReference>
<feature type="domain" description="DUF1308" evidence="2">
    <location>
        <begin position="313"/>
        <end position="412"/>
    </location>
</feature>
<dbReference type="AlphaFoldDB" id="A0A014N560"/>
<gene>
    <name evidence="3" type="ORF">X797_005453</name>
</gene>
<proteinExistence type="predicted"/>
<reference evidence="3 4" key="1">
    <citation type="submission" date="2014-02" db="EMBL/GenBank/DDBJ databases">
        <title>The genome sequence of the entomopathogenic fungus Metarhizium robertsii ARSEF 2575.</title>
        <authorList>
            <person name="Giuliano Garisto Donzelli B."/>
            <person name="Roe B.A."/>
            <person name="Macmil S.L."/>
            <person name="Krasnoff S.B."/>
            <person name="Gibson D.M."/>
        </authorList>
    </citation>
    <scope>NUCLEOTIDE SEQUENCE [LARGE SCALE GENOMIC DNA]</scope>
    <source>
        <strain evidence="3 4">ARSEF 2575</strain>
    </source>
</reference>
<evidence type="ECO:0000313" key="4">
    <source>
        <dbReference type="Proteomes" id="UP000030151"/>
    </source>
</evidence>
<feature type="compositionally biased region" description="Basic and acidic residues" evidence="1">
    <location>
        <begin position="1"/>
        <end position="11"/>
    </location>
</feature>